<feature type="compositionally biased region" description="Pro residues" evidence="1">
    <location>
        <begin position="134"/>
        <end position="146"/>
    </location>
</feature>
<accession>A0A409YT76</accession>
<gene>
    <name evidence="3" type="ORF">CVT24_000645</name>
</gene>
<dbReference type="Proteomes" id="UP000284842">
    <property type="component" value="Unassembled WGS sequence"/>
</dbReference>
<evidence type="ECO:0000256" key="2">
    <source>
        <dbReference type="SAM" id="Phobius"/>
    </source>
</evidence>
<dbReference type="InParanoid" id="A0A409YT76"/>
<dbReference type="STRING" id="181874.A0A409YT76"/>
<dbReference type="EMBL" id="NHTK01000693">
    <property type="protein sequence ID" value="PPR06200.1"/>
    <property type="molecule type" value="Genomic_DNA"/>
</dbReference>
<feature type="compositionally biased region" description="Polar residues" evidence="1">
    <location>
        <begin position="314"/>
        <end position="345"/>
    </location>
</feature>
<dbReference type="AlphaFoldDB" id="A0A409YT76"/>
<dbReference type="OrthoDB" id="3265734at2759"/>
<feature type="compositionally biased region" description="Polar residues" evidence="1">
    <location>
        <begin position="426"/>
        <end position="439"/>
    </location>
</feature>
<organism evidence="3 4">
    <name type="scientific">Panaeolus cyanescens</name>
    <dbReference type="NCBI Taxonomy" id="181874"/>
    <lineage>
        <taxon>Eukaryota</taxon>
        <taxon>Fungi</taxon>
        <taxon>Dikarya</taxon>
        <taxon>Basidiomycota</taxon>
        <taxon>Agaricomycotina</taxon>
        <taxon>Agaricomycetes</taxon>
        <taxon>Agaricomycetidae</taxon>
        <taxon>Agaricales</taxon>
        <taxon>Agaricineae</taxon>
        <taxon>Galeropsidaceae</taxon>
        <taxon>Panaeolus</taxon>
    </lineage>
</organism>
<feature type="region of interest" description="Disordered" evidence="1">
    <location>
        <begin position="124"/>
        <end position="161"/>
    </location>
</feature>
<comment type="caution">
    <text evidence="3">The sequence shown here is derived from an EMBL/GenBank/DDBJ whole genome shotgun (WGS) entry which is preliminary data.</text>
</comment>
<keyword evidence="4" id="KW-1185">Reference proteome</keyword>
<feature type="region of interest" description="Disordered" evidence="1">
    <location>
        <begin position="418"/>
        <end position="451"/>
    </location>
</feature>
<name>A0A409YT76_9AGAR</name>
<feature type="compositionally biased region" description="Polar residues" evidence="1">
    <location>
        <begin position="354"/>
        <end position="377"/>
    </location>
</feature>
<feature type="transmembrane region" description="Helical" evidence="2">
    <location>
        <begin position="266"/>
        <end position="291"/>
    </location>
</feature>
<sequence>MSTINVDDRDSSITYQGRWSSSGGDPKFFDSTISATNNNGATATFRFRGTQVKLFLVVPIGSSGTVKISSVLDDRAPSVVERNVHSELVYNDQWFDAATLPNTEHTLVITNIGTEGGNAMQIDRFETDGSPISPAAPPPPPPPNTPSPTSTQAPQRPPVQTAAPISSHIITSAISQTNTAATTNSAEPTPGIPSSDSVSSPNTSGSSHSGSESSAFTNSASDASASPSQASIHDKTVTAIQITTAPNGSVQTITTIAEQQGSQAPLGAILGGVVGALVLLVIAGILAFLLIRRRRKRRRGAIDPFAVLVEDQGDSTPNSATILRQPSLGPTDTSNARSRSWSRGFNSDEKRGDLSNTSAELPDQNHSSSGTPTTEVGANNLHIRPQYLSGETLPAESLSMFSQAGSLSAGTHLRLNLQDSRDFPPSYQSVGNRASDVQQSPLSSSHLSYLSPGYSAHGPTFGFGSPTAAEPQAR</sequence>
<evidence type="ECO:0000313" key="4">
    <source>
        <dbReference type="Proteomes" id="UP000284842"/>
    </source>
</evidence>
<protein>
    <submittedName>
        <fullName evidence="3">Uncharacterized protein</fullName>
    </submittedName>
</protein>
<feature type="region of interest" description="Disordered" evidence="1">
    <location>
        <begin position="313"/>
        <end position="378"/>
    </location>
</feature>
<feature type="region of interest" description="Disordered" evidence="1">
    <location>
        <begin position="178"/>
        <end position="232"/>
    </location>
</feature>
<dbReference type="Gene3D" id="2.60.120.260">
    <property type="entry name" value="Galactose-binding domain-like"/>
    <property type="match status" value="1"/>
</dbReference>
<keyword evidence="2" id="KW-0472">Membrane</keyword>
<keyword evidence="2" id="KW-1133">Transmembrane helix</keyword>
<reference evidence="3 4" key="1">
    <citation type="journal article" date="2018" name="Evol. Lett.">
        <title>Horizontal gene cluster transfer increased hallucinogenic mushroom diversity.</title>
        <authorList>
            <person name="Reynolds H.T."/>
            <person name="Vijayakumar V."/>
            <person name="Gluck-Thaler E."/>
            <person name="Korotkin H.B."/>
            <person name="Matheny P.B."/>
            <person name="Slot J.C."/>
        </authorList>
    </citation>
    <scope>NUCLEOTIDE SEQUENCE [LARGE SCALE GENOMIC DNA]</scope>
    <source>
        <strain evidence="3 4">2629</strain>
    </source>
</reference>
<evidence type="ECO:0000313" key="3">
    <source>
        <dbReference type="EMBL" id="PPR06200.1"/>
    </source>
</evidence>
<feature type="compositionally biased region" description="Low complexity" evidence="1">
    <location>
        <begin position="440"/>
        <end position="451"/>
    </location>
</feature>
<feature type="compositionally biased region" description="Low complexity" evidence="1">
    <location>
        <begin position="178"/>
        <end position="231"/>
    </location>
</feature>
<proteinExistence type="predicted"/>
<evidence type="ECO:0000256" key="1">
    <source>
        <dbReference type="SAM" id="MobiDB-lite"/>
    </source>
</evidence>
<keyword evidence="2" id="KW-0812">Transmembrane</keyword>